<evidence type="ECO:0000313" key="3">
    <source>
        <dbReference type="Proteomes" id="UP000663874"/>
    </source>
</evidence>
<sequence length="362" mass="41125">MLHPKRNDIAPTILYYKEYHTDRTVRFLIKLSTVKFAKFNQFDLHKNIRLQETYLKSMPFMSGDTIILSSLFVLYKNEMKNDLDKFIITTHYCLMKQGFTVRDAIEGSEGVLQFNDRNYNLLVARYRKGMISLTTMHAFSEYENSYQLTLDINHQLYHHWESVSEYLVNSKLIKLDDLISKLSNFISTTIEEYVFNPPNTPLKGIKHEQDASFGNNNKSSSINPRTVGTINNPPNTPSKKIKREQDASFGNNNNKFSSVNPTTVGTINNPPNTPSKRIKREQDATFANNNKKSSSINPTTVGTITYAFGPQSTAASNHNIELLTKQAPPAPYNYFHPNTCPTTAQDEYSGSRIPSDLVGNLA</sequence>
<accession>A0A820ALC6</accession>
<feature type="region of interest" description="Disordered" evidence="1">
    <location>
        <begin position="343"/>
        <end position="362"/>
    </location>
</feature>
<gene>
    <name evidence="2" type="ORF">FNK824_LOCUS35438</name>
</gene>
<evidence type="ECO:0000313" key="2">
    <source>
        <dbReference type="EMBL" id="CAF4185089.1"/>
    </source>
</evidence>
<reference evidence="2" key="1">
    <citation type="submission" date="2021-02" db="EMBL/GenBank/DDBJ databases">
        <authorList>
            <person name="Nowell W R."/>
        </authorList>
    </citation>
    <scope>NUCLEOTIDE SEQUENCE</scope>
</reference>
<dbReference type="Proteomes" id="UP000663874">
    <property type="component" value="Unassembled WGS sequence"/>
</dbReference>
<dbReference type="Gene3D" id="3.30.1360.40">
    <property type="match status" value="1"/>
</dbReference>
<protein>
    <submittedName>
        <fullName evidence="2">Uncharacterized protein</fullName>
    </submittedName>
</protein>
<feature type="compositionally biased region" description="Polar residues" evidence="1">
    <location>
        <begin position="248"/>
        <end position="270"/>
    </location>
</feature>
<feature type="compositionally biased region" description="Polar residues" evidence="1">
    <location>
        <begin position="212"/>
        <end position="233"/>
    </location>
</feature>
<comment type="caution">
    <text evidence="2">The sequence shown here is derived from an EMBL/GenBank/DDBJ whole genome shotgun (WGS) entry which is preliminary data.</text>
</comment>
<feature type="region of interest" description="Disordered" evidence="1">
    <location>
        <begin position="211"/>
        <end position="277"/>
    </location>
</feature>
<name>A0A820ALC6_9BILA</name>
<dbReference type="AlphaFoldDB" id="A0A820ALC6"/>
<evidence type="ECO:0000256" key="1">
    <source>
        <dbReference type="SAM" id="MobiDB-lite"/>
    </source>
</evidence>
<dbReference type="EMBL" id="CAJOBE010015015">
    <property type="protein sequence ID" value="CAF4185089.1"/>
    <property type="molecule type" value="Genomic_DNA"/>
</dbReference>
<proteinExistence type="predicted"/>
<organism evidence="2 3">
    <name type="scientific">Rotaria sordida</name>
    <dbReference type="NCBI Taxonomy" id="392033"/>
    <lineage>
        <taxon>Eukaryota</taxon>
        <taxon>Metazoa</taxon>
        <taxon>Spiralia</taxon>
        <taxon>Gnathifera</taxon>
        <taxon>Rotifera</taxon>
        <taxon>Eurotatoria</taxon>
        <taxon>Bdelloidea</taxon>
        <taxon>Philodinida</taxon>
        <taxon>Philodinidae</taxon>
        <taxon>Rotaria</taxon>
    </lineage>
</organism>